<dbReference type="AlphaFoldDB" id="A0A9W9ZFK3"/>
<dbReference type="OrthoDB" id="5986953at2759"/>
<name>A0A9W9ZFK3_9CNID</name>
<accession>A0A9W9ZFK3</accession>
<gene>
    <name evidence="1" type="ORF">OS493_017731</name>
</gene>
<evidence type="ECO:0008006" key="3">
    <source>
        <dbReference type="Google" id="ProtNLM"/>
    </source>
</evidence>
<organism evidence="1 2">
    <name type="scientific">Desmophyllum pertusum</name>
    <dbReference type="NCBI Taxonomy" id="174260"/>
    <lineage>
        <taxon>Eukaryota</taxon>
        <taxon>Metazoa</taxon>
        <taxon>Cnidaria</taxon>
        <taxon>Anthozoa</taxon>
        <taxon>Hexacorallia</taxon>
        <taxon>Scleractinia</taxon>
        <taxon>Caryophylliina</taxon>
        <taxon>Caryophylliidae</taxon>
        <taxon>Desmophyllum</taxon>
    </lineage>
</organism>
<dbReference type="SUPFAM" id="SSF47473">
    <property type="entry name" value="EF-hand"/>
    <property type="match status" value="1"/>
</dbReference>
<evidence type="ECO:0000313" key="1">
    <source>
        <dbReference type="EMBL" id="KAJ7379224.1"/>
    </source>
</evidence>
<dbReference type="InterPro" id="IPR011992">
    <property type="entry name" value="EF-hand-dom_pair"/>
</dbReference>
<sequence length="121" mass="13508">MACESTYFGLEEFTATHQMCDLLAKSSPMVSNTFNNLDSSSMDFWLSTFMESFRKVDKSQSGIIDMHSFESMLASIINVHPNSFIIQKIIGNLSKSKDDTISGVEVLAYIPYFVSVAPKDT</sequence>
<comment type="caution">
    <text evidence="1">The sequence shown here is derived from an EMBL/GenBank/DDBJ whole genome shotgun (WGS) entry which is preliminary data.</text>
</comment>
<dbReference type="EMBL" id="MU826359">
    <property type="protein sequence ID" value="KAJ7379224.1"/>
    <property type="molecule type" value="Genomic_DNA"/>
</dbReference>
<proteinExistence type="predicted"/>
<reference evidence="1" key="1">
    <citation type="submission" date="2023-01" db="EMBL/GenBank/DDBJ databases">
        <title>Genome assembly of the deep-sea coral Lophelia pertusa.</title>
        <authorList>
            <person name="Herrera S."/>
            <person name="Cordes E."/>
        </authorList>
    </citation>
    <scope>NUCLEOTIDE SEQUENCE</scope>
    <source>
        <strain evidence="1">USNM1676648</strain>
        <tissue evidence="1">Polyp</tissue>
    </source>
</reference>
<dbReference type="Proteomes" id="UP001163046">
    <property type="component" value="Unassembled WGS sequence"/>
</dbReference>
<keyword evidence="2" id="KW-1185">Reference proteome</keyword>
<dbReference type="Gene3D" id="1.10.238.10">
    <property type="entry name" value="EF-hand"/>
    <property type="match status" value="1"/>
</dbReference>
<protein>
    <recommendedName>
        <fullName evidence="3">EF-hand domain-containing protein</fullName>
    </recommendedName>
</protein>
<evidence type="ECO:0000313" key="2">
    <source>
        <dbReference type="Proteomes" id="UP001163046"/>
    </source>
</evidence>